<dbReference type="VEuPathDB" id="FungiDB:MPH_05983"/>
<name>K2SIV5_MACPH</name>
<dbReference type="EMBL" id="AHHD01000261">
    <property type="protein sequence ID" value="EKG16780.1"/>
    <property type="molecule type" value="Genomic_DNA"/>
</dbReference>
<dbReference type="InParanoid" id="K2SIV5"/>
<sequence>MELFPSLEKFPTASASSSRRPSRSCVQAAMYSAYRKRSSFPDLPVYIEHPGCGGAVTMSRAMISERLRRRAGADDGGDCLHGGRRSLGYAGGQSERVAIFSGGSGGTCDRSGELEVLSAKPWVEVR</sequence>
<evidence type="ECO:0000313" key="3">
    <source>
        <dbReference type="Proteomes" id="UP000007129"/>
    </source>
</evidence>
<organism evidence="2 3">
    <name type="scientific">Macrophomina phaseolina (strain MS6)</name>
    <name type="common">Charcoal rot fungus</name>
    <dbReference type="NCBI Taxonomy" id="1126212"/>
    <lineage>
        <taxon>Eukaryota</taxon>
        <taxon>Fungi</taxon>
        <taxon>Dikarya</taxon>
        <taxon>Ascomycota</taxon>
        <taxon>Pezizomycotina</taxon>
        <taxon>Dothideomycetes</taxon>
        <taxon>Dothideomycetes incertae sedis</taxon>
        <taxon>Botryosphaeriales</taxon>
        <taxon>Botryosphaeriaceae</taxon>
        <taxon>Macrophomina</taxon>
    </lineage>
</organism>
<dbReference type="HOGENOM" id="CLU_1981998_0_0_1"/>
<evidence type="ECO:0000256" key="1">
    <source>
        <dbReference type="SAM" id="MobiDB-lite"/>
    </source>
</evidence>
<feature type="region of interest" description="Disordered" evidence="1">
    <location>
        <begin position="1"/>
        <end position="22"/>
    </location>
</feature>
<proteinExistence type="predicted"/>
<gene>
    <name evidence="2" type="ORF">MPH_05983</name>
</gene>
<evidence type="ECO:0000313" key="2">
    <source>
        <dbReference type="EMBL" id="EKG16780.1"/>
    </source>
</evidence>
<protein>
    <submittedName>
        <fullName evidence="2">Uncharacterized protein</fullName>
    </submittedName>
</protein>
<reference evidence="2 3" key="1">
    <citation type="journal article" date="2012" name="BMC Genomics">
        <title>Tools to kill: Genome of one of the most destructive plant pathogenic fungi Macrophomina phaseolina.</title>
        <authorList>
            <person name="Islam M.S."/>
            <person name="Haque M.S."/>
            <person name="Islam M.M."/>
            <person name="Emdad E.M."/>
            <person name="Halim A."/>
            <person name="Hossen Q.M.M."/>
            <person name="Hossain M.Z."/>
            <person name="Ahmed B."/>
            <person name="Rahim S."/>
            <person name="Rahman M.S."/>
            <person name="Alam M.M."/>
            <person name="Hou S."/>
            <person name="Wan X."/>
            <person name="Saito J.A."/>
            <person name="Alam M."/>
        </authorList>
    </citation>
    <scope>NUCLEOTIDE SEQUENCE [LARGE SCALE GENOMIC DNA]</scope>
    <source>
        <strain evidence="2 3">MS6</strain>
    </source>
</reference>
<dbReference type="AlphaFoldDB" id="K2SIV5"/>
<accession>K2SIV5</accession>
<dbReference type="Proteomes" id="UP000007129">
    <property type="component" value="Unassembled WGS sequence"/>
</dbReference>
<comment type="caution">
    <text evidence="2">The sequence shown here is derived from an EMBL/GenBank/DDBJ whole genome shotgun (WGS) entry which is preliminary data.</text>
</comment>